<evidence type="ECO:0000313" key="5">
    <source>
        <dbReference type="EMBL" id="SKB04132.1"/>
    </source>
</evidence>
<evidence type="ECO:0000259" key="4">
    <source>
        <dbReference type="Pfam" id="PF03328"/>
    </source>
</evidence>
<dbReference type="Pfam" id="PF03328">
    <property type="entry name" value="HpcH_HpaI"/>
    <property type="match status" value="1"/>
</dbReference>
<comment type="similarity">
    <text evidence="1">Belongs to the HpcH/HpaI aldolase family.</text>
</comment>
<dbReference type="InterPro" id="IPR005000">
    <property type="entry name" value="Aldolase/citrate-lyase_domain"/>
</dbReference>
<dbReference type="PANTHER" id="PTHR30502:SF0">
    <property type="entry name" value="PHOSPHOENOLPYRUVATE CARBOXYLASE FAMILY PROTEIN"/>
    <property type="match status" value="1"/>
</dbReference>
<dbReference type="SUPFAM" id="SSF51621">
    <property type="entry name" value="Phosphoenolpyruvate/pyruvate domain"/>
    <property type="match status" value="1"/>
</dbReference>
<organism evidence="5 6">
    <name type="scientific">Prosthecobacter debontii</name>
    <dbReference type="NCBI Taxonomy" id="48467"/>
    <lineage>
        <taxon>Bacteria</taxon>
        <taxon>Pseudomonadati</taxon>
        <taxon>Verrucomicrobiota</taxon>
        <taxon>Verrucomicrobiia</taxon>
        <taxon>Verrucomicrobiales</taxon>
        <taxon>Verrucomicrobiaceae</taxon>
        <taxon>Prosthecobacter</taxon>
    </lineage>
</organism>
<accession>A0A1T4YQT2</accession>
<evidence type="ECO:0000256" key="3">
    <source>
        <dbReference type="ARBA" id="ARBA00023239"/>
    </source>
</evidence>
<name>A0A1T4YQT2_9BACT</name>
<proteinExistence type="inferred from homology"/>
<dbReference type="GO" id="GO:0046872">
    <property type="term" value="F:metal ion binding"/>
    <property type="evidence" value="ECO:0007669"/>
    <property type="project" value="UniProtKB-KW"/>
</dbReference>
<dbReference type="RefSeq" id="WP_078815144.1">
    <property type="nucleotide sequence ID" value="NZ_FUYE01000016.1"/>
</dbReference>
<dbReference type="GO" id="GO:0016832">
    <property type="term" value="F:aldehyde-lyase activity"/>
    <property type="evidence" value="ECO:0007669"/>
    <property type="project" value="TreeGrafter"/>
</dbReference>
<dbReference type="EMBL" id="FUYE01000016">
    <property type="protein sequence ID" value="SKB04132.1"/>
    <property type="molecule type" value="Genomic_DNA"/>
</dbReference>
<dbReference type="Proteomes" id="UP000190774">
    <property type="component" value="Unassembled WGS sequence"/>
</dbReference>
<dbReference type="PANTHER" id="PTHR30502">
    <property type="entry name" value="2-KETO-3-DEOXY-L-RHAMNONATE ALDOLASE"/>
    <property type="match status" value="1"/>
</dbReference>
<dbReference type="STRING" id="48467.SAMN02745166_03985"/>
<protein>
    <submittedName>
        <fullName evidence="5">4-hydroxy-2-oxoheptanedioate aldolase</fullName>
    </submittedName>
</protein>
<keyword evidence="3" id="KW-0456">Lyase</keyword>
<sequence length="271" mass="29202">MNASELAAALLQNTPVFGTLIVSPSPRWPEAVRSCGIDFVFIDTEHIALDRAPLSWMCQTYAALGLPPLVRIPSPDPYTATMVLDGGAAGVIAPYVETVEQVRALRGAVKLRPIKGRKLEEALKGQPQEAELEHYMRKGAEQRLLIVNIESVPAIDALDAILAEPGLDAVLIGPHDLTCSLGVPEQYDHPDFLAACETIFRKARAAGIGAGIHFWGSPEQQARFLALGANLLIHSADISLFQKHLRLELERVKALAGIQGLNPASSKTVVV</sequence>
<dbReference type="GO" id="GO:0005737">
    <property type="term" value="C:cytoplasm"/>
    <property type="evidence" value="ECO:0007669"/>
    <property type="project" value="TreeGrafter"/>
</dbReference>
<dbReference type="InterPro" id="IPR050251">
    <property type="entry name" value="HpcH-HpaI_aldolase"/>
</dbReference>
<dbReference type="InterPro" id="IPR040442">
    <property type="entry name" value="Pyrv_kinase-like_dom_sf"/>
</dbReference>
<dbReference type="Gene3D" id="3.20.20.60">
    <property type="entry name" value="Phosphoenolpyruvate-binding domains"/>
    <property type="match status" value="1"/>
</dbReference>
<keyword evidence="2" id="KW-0479">Metal-binding</keyword>
<evidence type="ECO:0000256" key="1">
    <source>
        <dbReference type="ARBA" id="ARBA00005568"/>
    </source>
</evidence>
<gene>
    <name evidence="5" type="ORF">SAMN02745166_03985</name>
</gene>
<keyword evidence="6" id="KW-1185">Reference proteome</keyword>
<evidence type="ECO:0000313" key="6">
    <source>
        <dbReference type="Proteomes" id="UP000190774"/>
    </source>
</evidence>
<feature type="domain" description="HpcH/HpaI aldolase/citrate lyase" evidence="4">
    <location>
        <begin position="30"/>
        <end position="233"/>
    </location>
</feature>
<evidence type="ECO:0000256" key="2">
    <source>
        <dbReference type="ARBA" id="ARBA00022723"/>
    </source>
</evidence>
<dbReference type="OrthoDB" id="86160at2"/>
<dbReference type="AlphaFoldDB" id="A0A1T4YQT2"/>
<reference evidence="6" key="1">
    <citation type="submission" date="2017-02" db="EMBL/GenBank/DDBJ databases">
        <authorList>
            <person name="Varghese N."/>
            <person name="Submissions S."/>
        </authorList>
    </citation>
    <scope>NUCLEOTIDE SEQUENCE [LARGE SCALE GENOMIC DNA]</scope>
    <source>
        <strain evidence="6">ATCC 700200</strain>
    </source>
</reference>
<dbReference type="InterPro" id="IPR015813">
    <property type="entry name" value="Pyrv/PenolPyrv_kinase-like_dom"/>
</dbReference>